<name>A0A2T0R0E7_9ACTN</name>
<dbReference type="PANTHER" id="PTHR45875:SF1">
    <property type="entry name" value="METHYLTRANSFERASE N6AMT1"/>
    <property type="match status" value="1"/>
</dbReference>
<reference evidence="6 7" key="1">
    <citation type="submission" date="2018-03" db="EMBL/GenBank/DDBJ databases">
        <title>Genomic Encyclopedia of Archaeal and Bacterial Type Strains, Phase II (KMG-II): from individual species to whole genera.</title>
        <authorList>
            <person name="Goeker M."/>
        </authorList>
    </citation>
    <scope>NUCLEOTIDE SEQUENCE [LARGE SCALE GENOMIC DNA]</scope>
    <source>
        <strain evidence="6 7">DSM 19711</strain>
    </source>
</reference>
<dbReference type="InterPro" id="IPR029063">
    <property type="entry name" value="SAM-dependent_MTases_sf"/>
</dbReference>
<dbReference type="RefSeq" id="WP_211298771.1">
    <property type="nucleotide sequence ID" value="NZ_PVZF01000010.1"/>
</dbReference>
<dbReference type="InterPro" id="IPR052190">
    <property type="entry name" value="Euk-Arch_PrmC-MTase"/>
</dbReference>
<dbReference type="NCBIfam" id="TIGR00537">
    <property type="entry name" value="hemK_rel_arch"/>
    <property type="match status" value="1"/>
</dbReference>
<dbReference type="Proteomes" id="UP000238083">
    <property type="component" value="Unassembled WGS sequence"/>
</dbReference>
<dbReference type="GO" id="GO:0032259">
    <property type="term" value="P:methylation"/>
    <property type="evidence" value="ECO:0007669"/>
    <property type="project" value="UniProtKB-KW"/>
</dbReference>
<evidence type="ECO:0000256" key="2">
    <source>
        <dbReference type="ARBA" id="ARBA00022603"/>
    </source>
</evidence>
<feature type="domain" description="Methyltransferase small" evidence="5">
    <location>
        <begin position="49"/>
        <end position="125"/>
    </location>
</feature>
<dbReference type="GO" id="GO:0008757">
    <property type="term" value="F:S-adenosylmethionine-dependent methyltransferase activity"/>
    <property type="evidence" value="ECO:0007669"/>
    <property type="project" value="TreeGrafter"/>
</dbReference>
<dbReference type="CDD" id="cd02440">
    <property type="entry name" value="AdoMet_MTases"/>
    <property type="match status" value="1"/>
</dbReference>
<dbReference type="InterPro" id="IPR004557">
    <property type="entry name" value="PrmC-related"/>
</dbReference>
<comment type="caution">
    <text evidence="6">The sequence shown here is derived from an EMBL/GenBank/DDBJ whole genome shotgun (WGS) entry which is preliminary data.</text>
</comment>
<accession>A0A2T0R0E7</accession>
<protein>
    <submittedName>
        <fullName evidence="6">Release factor glutamine methyltransferase</fullName>
    </submittedName>
</protein>
<dbReference type="Pfam" id="PF05175">
    <property type="entry name" value="MTS"/>
    <property type="match status" value="1"/>
</dbReference>
<keyword evidence="3 6" id="KW-0808">Transferase</keyword>
<proteinExistence type="inferred from homology"/>
<sequence length="235" mass="25319">MTTYLPPLPHDTLPPTRVRRPVLRLPGTYPAQGDTFLLARTAVGRDAVAGRDLLDVGTGGGTLAVTAARAGARSVTAVDISWRSVLTARLNGLVHRASLTVRHGDLFAPVAGRRFDVVLANPPYVPAATDRLPRHRPGRSWDAGRDGRAVIDRICDGIGDVLAPDGRLLMVHSVLAGEEATLDRLRDRGFEASVVARADEPFGPVMRARAQVLRERGLLGADQVHEELVVVEAFR</sequence>
<dbReference type="AlphaFoldDB" id="A0A2T0R0E7"/>
<dbReference type="Gene3D" id="3.40.50.150">
    <property type="entry name" value="Vaccinia Virus protein VP39"/>
    <property type="match status" value="1"/>
</dbReference>
<gene>
    <name evidence="6" type="ORF">CLV37_11098</name>
</gene>
<dbReference type="PROSITE" id="PS00092">
    <property type="entry name" value="N6_MTASE"/>
    <property type="match status" value="1"/>
</dbReference>
<organism evidence="6 7">
    <name type="scientific">Kineococcus rhizosphaerae</name>
    <dbReference type="NCBI Taxonomy" id="559628"/>
    <lineage>
        <taxon>Bacteria</taxon>
        <taxon>Bacillati</taxon>
        <taxon>Actinomycetota</taxon>
        <taxon>Actinomycetes</taxon>
        <taxon>Kineosporiales</taxon>
        <taxon>Kineosporiaceae</taxon>
        <taxon>Kineococcus</taxon>
    </lineage>
</organism>
<dbReference type="GO" id="GO:0003676">
    <property type="term" value="F:nucleic acid binding"/>
    <property type="evidence" value="ECO:0007669"/>
    <property type="project" value="InterPro"/>
</dbReference>
<evidence type="ECO:0000256" key="4">
    <source>
        <dbReference type="ARBA" id="ARBA00022691"/>
    </source>
</evidence>
<comment type="similarity">
    <text evidence="1">Belongs to the eukaryotic/archaeal PrmC-related family.</text>
</comment>
<evidence type="ECO:0000256" key="1">
    <source>
        <dbReference type="ARBA" id="ARBA00006149"/>
    </source>
</evidence>
<dbReference type="GO" id="GO:0008170">
    <property type="term" value="F:N-methyltransferase activity"/>
    <property type="evidence" value="ECO:0007669"/>
    <property type="project" value="UniProtKB-ARBA"/>
</dbReference>
<dbReference type="PANTHER" id="PTHR45875">
    <property type="entry name" value="METHYLTRANSFERASE N6AMT1"/>
    <property type="match status" value="1"/>
</dbReference>
<keyword evidence="4" id="KW-0949">S-adenosyl-L-methionine</keyword>
<dbReference type="GO" id="GO:0008276">
    <property type="term" value="F:protein methyltransferase activity"/>
    <property type="evidence" value="ECO:0007669"/>
    <property type="project" value="TreeGrafter"/>
</dbReference>
<dbReference type="GO" id="GO:0035657">
    <property type="term" value="C:eRF1 methyltransferase complex"/>
    <property type="evidence" value="ECO:0007669"/>
    <property type="project" value="TreeGrafter"/>
</dbReference>
<evidence type="ECO:0000313" key="6">
    <source>
        <dbReference type="EMBL" id="PRY12538.1"/>
    </source>
</evidence>
<dbReference type="EMBL" id="PVZF01000010">
    <property type="protein sequence ID" value="PRY12538.1"/>
    <property type="molecule type" value="Genomic_DNA"/>
</dbReference>
<dbReference type="InterPro" id="IPR002052">
    <property type="entry name" value="DNA_methylase_N6_adenine_CS"/>
</dbReference>
<dbReference type="SUPFAM" id="SSF53335">
    <property type="entry name" value="S-adenosyl-L-methionine-dependent methyltransferases"/>
    <property type="match status" value="1"/>
</dbReference>
<dbReference type="InterPro" id="IPR007848">
    <property type="entry name" value="Small_mtfrase_dom"/>
</dbReference>
<evidence type="ECO:0000259" key="5">
    <source>
        <dbReference type="Pfam" id="PF05175"/>
    </source>
</evidence>
<evidence type="ECO:0000313" key="7">
    <source>
        <dbReference type="Proteomes" id="UP000238083"/>
    </source>
</evidence>
<keyword evidence="7" id="KW-1185">Reference proteome</keyword>
<evidence type="ECO:0000256" key="3">
    <source>
        <dbReference type="ARBA" id="ARBA00022679"/>
    </source>
</evidence>
<keyword evidence="2 6" id="KW-0489">Methyltransferase</keyword>